<feature type="compositionally biased region" description="Polar residues" evidence="1">
    <location>
        <begin position="214"/>
        <end position="223"/>
    </location>
</feature>
<keyword evidence="3" id="KW-1185">Reference proteome</keyword>
<evidence type="ECO:0000313" key="2">
    <source>
        <dbReference type="EMBL" id="CAB1421671.1"/>
    </source>
</evidence>
<protein>
    <recommendedName>
        <fullName evidence="4">Nitric oxide synthase 1 adaptor protein</fullName>
    </recommendedName>
</protein>
<feature type="compositionally biased region" description="Basic and acidic residues" evidence="1">
    <location>
        <begin position="181"/>
        <end position="195"/>
    </location>
</feature>
<dbReference type="Pfam" id="PF15429">
    <property type="entry name" value="DUF4628"/>
    <property type="match status" value="1"/>
</dbReference>
<gene>
    <name evidence="2" type="ORF">PLEPLA_LOCUS9558</name>
</gene>
<proteinExistence type="predicted"/>
<feature type="compositionally biased region" description="Polar residues" evidence="1">
    <location>
        <begin position="166"/>
        <end position="175"/>
    </location>
</feature>
<feature type="region of interest" description="Disordered" evidence="1">
    <location>
        <begin position="304"/>
        <end position="324"/>
    </location>
</feature>
<feature type="region of interest" description="Disordered" evidence="1">
    <location>
        <begin position="1"/>
        <end position="67"/>
    </location>
</feature>
<dbReference type="Proteomes" id="UP001153269">
    <property type="component" value="Unassembled WGS sequence"/>
</dbReference>
<dbReference type="InterPro" id="IPR027851">
    <property type="entry name" value="DUF4628"/>
</dbReference>
<feature type="compositionally biased region" description="Polar residues" evidence="1">
    <location>
        <begin position="40"/>
        <end position="63"/>
    </location>
</feature>
<dbReference type="AlphaFoldDB" id="A0A9N7TYZ2"/>
<name>A0A9N7TYZ2_PLEPL</name>
<evidence type="ECO:0000313" key="3">
    <source>
        <dbReference type="Proteomes" id="UP001153269"/>
    </source>
</evidence>
<sequence length="324" mass="33822">MPSEKPSSPRVDQSMFENSTAQQQSPQTSRPGQPSARRTPASSNPNLGSSTAESPSSGGQQRLKNAINLGKAVGAKVNDLLRRKESSHLGDIGVTEVNKNVGAVWGRMDQLNTTTANSLISSSFDSFPRLDPPPPSGKKRLPRALKTTQDMMISSDPVVSSPDAGDSSSFLSSPGKTPLLAREEPGLGQDEKEGDGSTGVSSPPAAAEKKVLSRSASTGSSSKVDGVTGGGGEEEEGRRADGEVEERRPQLQLSVPDLIHKDPPPPCDVWQKASGPDVRLASTPRSGKTACRISLGEEALLGNGAPCGKGAEDAEPHPDLLSFE</sequence>
<feature type="region of interest" description="Disordered" evidence="1">
    <location>
        <begin position="122"/>
        <end position="287"/>
    </location>
</feature>
<evidence type="ECO:0000256" key="1">
    <source>
        <dbReference type="SAM" id="MobiDB-lite"/>
    </source>
</evidence>
<evidence type="ECO:0008006" key="4">
    <source>
        <dbReference type="Google" id="ProtNLM"/>
    </source>
</evidence>
<comment type="caution">
    <text evidence="2">The sequence shown here is derived from an EMBL/GenBank/DDBJ whole genome shotgun (WGS) entry which is preliminary data.</text>
</comment>
<dbReference type="EMBL" id="CADEAL010000538">
    <property type="protein sequence ID" value="CAB1421671.1"/>
    <property type="molecule type" value="Genomic_DNA"/>
</dbReference>
<accession>A0A9N7TYZ2</accession>
<feature type="compositionally biased region" description="Basic and acidic residues" evidence="1">
    <location>
        <begin position="236"/>
        <end position="249"/>
    </location>
</feature>
<feature type="compositionally biased region" description="Polar residues" evidence="1">
    <location>
        <begin position="15"/>
        <end position="32"/>
    </location>
</feature>
<reference evidence="2" key="1">
    <citation type="submission" date="2020-03" db="EMBL/GenBank/DDBJ databases">
        <authorList>
            <person name="Weist P."/>
        </authorList>
    </citation>
    <scope>NUCLEOTIDE SEQUENCE</scope>
</reference>
<organism evidence="2 3">
    <name type="scientific">Pleuronectes platessa</name>
    <name type="common">European plaice</name>
    <dbReference type="NCBI Taxonomy" id="8262"/>
    <lineage>
        <taxon>Eukaryota</taxon>
        <taxon>Metazoa</taxon>
        <taxon>Chordata</taxon>
        <taxon>Craniata</taxon>
        <taxon>Vertebrata</taxon>
        <taxon>Euteleostomi</taxon>
        <taxon>Actinopterygii</taxon>
        <taxon>Neopterygii</taxon>
        <taxon>Teleostei</taxon>
        <taxon>Neoteleostei</taxon>
        <taxon>Acanthomorphata</taxon>
        <taxon>Carangaria</taxon>
        <taxon>Pleuronectiformes</taxon>
        <taxon>Pleuronectoidei</taxon>
        <taxon>Pleuronectidae</taxon>
        <taxon>Pleuronectes</taxon>
    </lineage>
</organism>